<evidence type="ECO:0000256" key="1">
    <source>
        <dbReference type="SAM" id="MobiDB-lite"/>
    </source>
</evidence>
<name>A0A8H4KXJ7_9HYPO</name>
<reference evidence="2" key="1">
    <citation type="submission" date="2020-01" db="EMBL/GenBank/DDBJ databases">
        <title>Identification and distribution of gene clusters putatively required for synthesis of sphingolipid metabolism inhibitors in phylogenetically diverse species of the filamentous fungus Fusarium.</title>
        <authorList>
            <person name="Kim H.-S."/>
            <person name="Busman M."/>
            <person name="Brown D.W."/>
            <person name="Divon H."/>
            <person name="Uhlig S."/>
            <person name="Proctor R.H."/>
        </authorList>
    </citation>
    <scope>NUCLEOTIDE SEQUENCE</scope>
    <source>
        <strain evidence="2">NRRL 53441</strain>
    </source>
</reference>
<dbReference type="Proteomes" id="UP000605986">
    <property type="component" value="Unassembled WGS sequence"/>
</dbReference>
<evidence type="ECO:0000313" key="3">
    <source>
        <dbReference type="Proteomes" id="UP000605986"/>
    </source>
</evidence>
<feature type="region of interest" description="Disordered" evidence="1">
    <location>
        <begin position="1"/>
        <end position="26"/>
    </location>
</feature>
<proteinExistence type="predicted"/>
<feature type="compositionally biased region" description="Polar residues" evidence="1">
    <location>
        <begin position="256"/>
        <end position="277"/>
    </location>
</feature>
<feature type="compositionally biased region" description="Polar residues" evidence="1">
    <location>
        <begin position="1"/>
        <end position="22"/>
    </location>
</feature>
<evidence type="ECO:0000313" key="2">
    <source>
        <dbReference type="EMBL" id="KAF4458096.1"/>
    </source>
</evidence>
<feature type="compositionally biased region" description="Basic and acidic residues" evidence="1">
    <location>
        <begin position="96"/>
        <end position="106"/>
    </location>
</feature>
<keyword evidence="3" id="KW-1185">Reference proteome</keyword>
<feature type="compositionally biased region" description="Basic and acidic residues" evidence="1">
    <location>
        <begin position="160"/>
        <end position="171"/>
    </location>
</feature>
<dbReference type="OrthoDB" id="9988102at2759"/>
<feature type="compositionally biased region" description="Polar residues" evidence="1">
    <location>
        <begin position="109"/>
        <end position="125"/>
    </location>
</feature>
<feature type="compositionally biased region" description="Polar residues" evidence="1">
    <location>
        <begin position="85"/>
        <end position="94"/>
    </location>
</feature>
<protein>
    <submittedName>
        <fullName evidence="2">Uncharacterized protein</fullName>
    </submittedName>
</protein>
<feature type="region of interest" description="Disordered" evidence="1">
    <location>
        <begin position="51"/>
        <end position="280"/>
    </location>
</feature>
<dbReference type="AlphaFoldDB" id="A0A8H4KXJ7"/>
<feature type="compositionally biased region" description="Basic and acidic residues" evidence="1">
    <location>
        <begin position="191"/>
        <end position="202"/>
    </location>
</feature>
<accession>A0A8H4KXJ7</accession>
<comment type="caution">
    <text evidence="2">The sequence shown here is derived from an EMBL/GenBank/DDBJ whole genome shotgun (WGS) entry which is preliminary data.</text>
</comment>
<dbReference type="EMBL" id="JAADJG010000004">
    <property type="protein sequence ID" value="KAF4458096.1"/>
    <property type="molecule type" value="Genomic_DNA"/>
</dbReference>
<feature type="compositionally biased region" description="Basic and acidic residues" evidence="1">
    <location>
        <begin position="69"/>
        <end position="81"/>
    </location>
</feature>
<gene>
    <name evidence="2" type="ORF">F53441_104</name>
</gene>
<organism evidence="2 3">
    <name type="scientific">Fusarium austroafricanum</name>
    <dbReference type="NCBI Taxonomy" id="2364996"/>
    <lineage>
        <taxon>Eukaryota</taxon>
        <taxon>Fungi</taxon>
        <taxon>Dikarya</taxon>
        <taxon>Ascomycota</taxon>
        <taxon>Pezizomycotina</taxon>
        <taxon>Sordariomycetes</taxon>
        <taxon>Hypocreomycetidae</taxon>
        <taxon>Hypocreales</taxon>
        <taxon>Nectriaceae</taxon>
        <taxon>Fusarium</taxon>
        <taxon>Fusarium concolor species complex</taxon>
    </lineage>
</organism>
<sequence length="468" mass="52710">MAQPGPSNYTVTESESLPNSSVEPPRVSAFEFTRSPGSAYYYSSTKSAEAWAPAYPQTKVDSLPLGDIPEERKPGDTETLAKDGTGTSSQQDESFNGEKSRSELKPDQGQISNVESRMINSSNTPIIVPREHAVNLETPSTEPEPIDESNLHARLSPQEIEFHTKPREKVMRKPHPRQITPPAALKNALSKPRDPNEAKREGSVSNAATWASPPVNDGSLIPPVMHIPMDSPNKPDETFWSRPSLDSNGRDLVSVLNDTNRQSTQQVPQQPRGSGESSHAVDVTTEDVGFYNIDKPTCSLNLVCYRSNACDLQQVQCILRPKFPSDESFQNMIAANPHLVYNDAQFFDEIRRLFTTQMCGFFRRYFSLKTLREFRVLAYTPTTRPSVVPFDDFVLQEMMFAYRNPGRLESNDDWIQWVFRLRKKDKRHAVEFVEGWNTTRIAIAGTIPCCKFYSDFFFHCTGAVGDNK</sequence>